<evidence type="ECO:0000313" key="1">
    <source>
        <dbReference type="EMBL" id="MBD7943617.1"/>
    </source>
</evidence>
<keyword evidence="2" id="KW-1185">Reference proteome</keyword>
<evidence type="ECO:0000313" key="2">
    <source>
        <dbReference type="Proteomes" id="UP000640786"/>
    </source>
</evidence>
<organism evidence="1 2">
    <name type="scientific">Psychrobacillus faecigallinarum</name>
    <dbReference type="NCBI Taxonomy" id="2762235"/>
    <lineage>
        <taxon>Bacteria</taxon>
        <taxon>Bacillati</taxon>
        <taxon>Bacillota</taxon>
        <taxon>Bacilli</taxon>
        <taxon>Bacillales</taxon>
        <taxon>Bacillaceae</taxon>
        <taxon>Psychrobacillus</taxon>
    </lineage>
</organism>
<proteinExistence type="predicted"/>
<sequence>MPAITFEQEFILNEHRIYTSKPLRTLFTLERLSKEFFQDDFSKLMQGITEAKNQVAAVSHFAKRYGMFFANQFYMLAAYDMVWDGKHTELHFDVTKEYGAYTIAMFINPNDFRYVKEEEREEVIRKILSKQGYEIVQQLRNTTSISPLIIWESFFVHLVNQYEKLLEDPSTAGQAMDDIEILENPEVWKLFSTKSLFYEYTQGRNPAVLVNQPIRRSCCMSMDLPGQGACGYCPKTNK</sequence>
<name>A0ABR8R7I6_9BACI</name>
<gene>
    <name evidence="1" type="ORF">H9650_05745</name>
</gene>
<comment type="caution">
    <text evidence="1">The sequence shown here is derived from an EMBL/GenBank/DDBJ whole genome shotgun (WGS) entry which is preliminary data.</text>
</comment>
<dbReference type="EMBL" id="JACSQO010000002">
    <property type="protein sequence ID" value="MBD7943617.1"/>
    <property type="molecule type" value="Genomic_DNA"/>
</dbReference>
<reference evidence="1 2" key="1">
    <citation type="submission" date="2020-08" db="EMBL/GenBank/DDBJ databases">
        <title>A Genomic Blueprint of the Chicken Gut Microbiome.</title>
        <authorList>
            <person name="Gilroy R."/>
            <person name="Ravi A."/>
            <person name="Getino M."/>
            <person name="Pursley I."/>
            <person name="Horton D.L."/>
            <person name="Alikhan N.-F."/>
            <person name="Baker D."/>
            <person name="Gharbi K."/>
            <person name="Hall N."/>
            <person name="Watson M."/>
            <person name="Adriaenssens E.M."/>
            <person name="Foster-Nyarko E."/>
            <person name="Jarju S."/>
            <person name="Secka A."/>
            <person name="Antonio M."/>
            <person name="Oren A."/>
            <person name="Chaudhuri R."/>
            <person name="La Ragione R.M."/>
            <person name="Hildebrand F."/>
            <person name="Pallen M.J."/>
        </authorList>
    </citation>
    <scope>NUCLEOTIDE SEQUENCE [LARGE SCALE GENOMIC DNA]</scope>
    <source>
        <strain evidence="1 2">Sa2BUA9</strain>
    </source>
</reference>
<dbReference type="RefSeq" id="WP_144535496.1">
    <property type="nucleotide sequence ID" value="NZ_JACSQO010000002.1"/>
</dbReference>
<dbReference type="Proteomes" id="UP000640786">
    <property type="component" value="Unassembled WGS sequence"/>
</dbReference>
<accession>A0ABR8R7I6</accession>
<protein>
    <submittedName>
        <fullName evidence="1">Fe-S oxidoreductase</fullName>
    </submittedName>
</protein>